<proteinExistence type="predicted"/>
<evidence type="ECO:0000313" key="4">
    <source>
        <dbReference type="EMBL" id="OEG09073.1"/>
    </source>
</evidence>
<dbReference type="EMBL" id="MIJY01000045">
    <property type="protein sequence ID" value="OEG09073.1"/>
    <property type="molecule type" value="Genomic_DNA"/>
</dbReference>
<evidence type="ECO:0000259" key="3">
    <source>
        <dbReference type="PROSITE" id="PS51782"/>
    </source>
</evidence>
<dbReference type="Gene3D" id="3.10.350.10">
    <property type="entry name" value="LysM domain"/>
    <property type="match status" value="1"/>
</dbReference>
<feature type="compositionally biased region" description="Polar residues" evidence="1">
    <location>
        <begin position="60"/>
        <end position="84"/>
    </location>
</feature>
<dbReference type="InterPro" id="IPR036779">
    <property type="entry name" value="LysM_dom_sf"/>
</dbReference>
<name>A0A1E5G8N3_9ENTE</name>
<dbReference type="Proteomes" id="UP000095094">
    <property type="component" value="Unassembled WGS sequence"/>
</dbReference>
<dbReference type="SUPFAM" id="SSF54106">
    <property type="entry name" value="LysM domain"/>
    <property type="match status" value="1"/>
</dbReference>
<keyword evidence="2" id="KW-1133">Transmembrane helix</keyword>
<feature type="transmembrane region" description="Helical" evidence="2">
    <location>
        <begin position="20"/>
        <end position="43"/>
    </location>
</feature>
<dbReference type="CDD" id="cd00118">
    <property type="entry name" value="LysM"/>
    <property type="match status" value="1"/>
</dbReference>
<feature type="compositionally biased region" description="Low complexity" evidence="1">
    <location>
        <begin position="85"/>
        <end position="124"/>
    </location>
</feature>
<dbReference type="InterPro" id="IPR018392">
    <property type="entry name" value="LysM"/>
</dbReference>
<keyword evidence="2" id="KW-0472">Membrane</keyword>
<sequence length="172" mass="19176">MEEEYTRRKQQRPNPTSKKWLSFVILLLFINTAALAILLFMNFQENSKNEERFSSIEKQVSQLDQNSNRATIISDNTEENVLTRPSTTQESQTQQSSSSTTESSTQQNQTQTTPSSTTTAQAAEPVASTYTVQSGDTLSVIAEKNNLSLQELMAKNNLTDATVYIGQVLSLQ</sequence>
<accession>A0A1E5G8N3</accession>
<evidence type="ECO:0000256" key="1">
    <source>
        <dbReference type="SAM" id="MobiDB-lite"/>
    </source>
</evidence>
<protein>
    <recommendedName>
        <fullName evidence="3">LysM domain-containing protein</fullName>
    </recommendedName>
</protein>
<evidence type="ECO:0000256" key="2">
    <source>
        <dbReference type="SAM" id="Phobius"/>
    </source>
</evidence>
<dbReference type="Pfam" id="PF01476">
    <property type="entry name" value="LysM"/>
    <property type="match status" value="1"/>
</dbReference>
<keyword evidence="5" id="KW-1185">Reference proteome</keyword>
<feature type="domain" description="LysM" evidence="3">
    <location>
        <begin position="128"/>
        <end position="171"/>
    </location>
</feature>
<comment type="caution">
    <text evidence="4">The sequence shown here is derived from an EMBL/GenBank/DDBJ whole genome shotgun (WGS) entry which is preliminary data.</text>
</comment>
<gene>
    <name evidence="4" type="ORF">BCR25_10895</name>
</gene>
<keyword evidence="2" id="KW-0812">Transmembrane</keyword>
<dbReference type="AlphaFoldDB" id="A0A1E5G8N3"/>
<dbReference type="PANTHER" id="PTHR33734:SF22">
    <property type="entry name" value="MEMBRANE-BOUND LYTIC MUREIN TRANSGLYCOSYLASE D"/>
    <property type="match status" value="1"/>
</dbReference>
<reference evidence="5" key="1">
    <citation type="submission" date="2016-09" db="EMBL/GenBank/DDBJ databases">
        <authorList>
            <person name="Gulvik C.A."/>
        </authorList>
    </citation>
    <scope>NUCLEOTIDE SEQUENCE [LARGE SCALE GENOMIC DNA]</scope>
    <source>
        <strain evidence="5">LMG 8895</strain>
    </source>
</reference>
<evidence type="ECO:0000313" key="5">
    <source>
        <dbReference type="Proteomes" id="UP000095094"/>
    </source>
</evidence>
<dbReference type="PROSITE" id="PS51782">
    <property type="entry name" value="LYSM"/>
    <property type="match status" value="1"/>
</dbReference>
<dbReference type="OrthoDB" id="2194898at2"/>
<dbReference type="RefSeq" id="WP_069664763.1">
    <property type="nucleotide sequence ID" value="NZ_JBHUJJ010000001.1"/>
</dbReference>
<dbReference type="GO" id="GO:0008932">
    <property type="term" value="F:lytic endotransglycosylase activity"/>
    <property type="evidence" value="ECO:0007669"/>
    <property type="project" value="TreeGrafter"/>
</dbReference>
<feature type="region of interest" description="Disordered" evidence="1">
    <location>
        <begin position="60"/>
        <end position="124"/>
    </location>
</feature>
<organism evidence="4 5">
    <name type="scientific">Enterococcus termitis</name>
    <dbReference type="NCBI Taxonomy" id="332950"/>
    <lineage>
        <taxon>Bacteria</taxon>
        <taxon>Bacillati</taxon>
        <taxon>Bacillota</taxon>
        <taxon>Bacilli</taxon>
        <taxon>Lactobacillales</taxon>
        <taxon>Enterococcaceae</taxon>
        <taxon>Enterococcus</taxon>
    </lineage>
</organism>
<dbReference type="PANTHER" id="PTHR33734">
    <property type="entry name" value="LYSM DOMAIN-CONTAINING GPI-ANCHORED PROTEIN 2"/>
    <property type="match status" value="1"/>
</dbReference>
<dbReference type="SMART" id="SM00257">
    <property type="entry name" value="LysM"/>
    <property type="match status" value="1"/>
</dbReference>